<reference evidence="3" key="1">
    <citation type="journal article" date="2019" name="Int. J. Syst. Evol. Microbiol.">
        <title>The Global Catalogue of Microorganisms (GCM) 10K type strain sequencing project: providing services to taxonomists for standard genome sequencing and annotation.</title>
        <authorList>
            <consortium name="The Broad Institute Genomics Platform"/>
            <consortium name="The Broad Institute Genome Sequencing Center for Infectious Disease"/>
            <person name="Wu L."/>
            <person name="Ma J."/>
        </authorList>
    </citation>
    <scope>NUCLEOTIDE SEQUENCE [LARGE SCALE GENOMIC DNA]</scope>
    <source>
        <strain evidence="3">CCM 8604</strain>
    </source>
</reference>
<feature type="transmembrane region" description="Helical" evidence="1">
    <location>
        <begin position="36"/>
        <end position="59"/>
    </location>
</feature>
<keyword evidence="3" id="KW-1185">Reference proteome</keyword>
<name>A0ABW2Y1S6_9BIFI</name>
<feature type="transmembrane region" description="Helical" evidence="1">
    <location>
        <begin position="6"/>
        <end position="24"/>
    </location>
</feature>
<dbReference type="EMBL" id="JBHTHQ010000005">
    <property type="protein sequence ID" value="MFD0704205.1"/>
    <property type="molecule type" value="Genomic_DNA"/>
</dbReference>
<gene>
    <name evidence="2" type="ORF">ACFQY8_00330</name>
</gene>
<accession>A0ABW2Y1S6</accession>
<evidence type="ECO:0000256" key="1">
    <source>
        <dbReference type="SAM" id="Phobius"/>
    </source>
</evidence>
<keyword evidence="1" id="KW-1133">Transmembrane helix</keyword>
<dbReference type="RefSeq" id="WP_377937521.1">
    <property type="nucleotide sequence ID" value="NZ_JBHTHQ010000005.1"/>
</dbReference>
<feature type="transmembrane region" description="Helical" evidence="1">
    <location>
        <begin position="71"/>
        <end position="89"/>
    </location>
</feature>
<comment type="caution">
    <text evidence="2">The sequence shown here is derived from an EMBL/GenBank/DDBJ whole genome shotgun (WGS) entry which is preliminary data.</text>
</comment>
<proteinExistence type="predicted"/>
<keyword evidence="1" id="KW-0812">Transmembrane</keyword>
<dbReference type="Proteomes" id="UP001597036">
    <property type="component" value="Unassembled WGS sequence"/>
</dbReference>
<protein>
    <submittedName>
        <fullName evidence="2">Uncharacterized protein</fullName>
    </submittedName>
</protein>
<organism evidence="2 3">
    <name type="scientific">Alloscardovia venturai</name>
    <dbReference type="NCBI Taxonomy" id="1769421"/>
    <lineage>
        <taxon>Bacteria</taxon>
        <taxon>Bacillati</taxon>
        <taxon>Actinomycetota</taxon>
        <taxon>Actinomycetes</taxon>
        <taxon>Bifidobacteriales</taxon>
        <taxon>Bifidobacteriaceae</taxon>
        <taxon>Alloscardovia</taxon>
    </lineage>
</organism>
<evidence type="ECO:0000313" key="3">
    <source>
        <dbReference type="Proteomes" id="UP001597036"/>
    </source>
</evidence>
<evidence type="ECO:0000313" key="2">
    <source>
        <dbReference type="EMBL" id="MFD0704205.1"/>
    </source>
</evidence>
<sequence>MLLLLPALILGVFLLVARVLLLIAKFIPESWVDVGFLAGLYILLGYVVFGAPAIFIWLITATSYDNGRVTGIIIFIGAVLIFVFLPFAIKKIQLAIKKRSHKGV</sequence>
<keyword evidence="1" id="KW-0472">Membrane</keyword>